<evidence type="ECO:0000313" key="3">
    <source>
        <dbReference type="Proteomes" id="UP000831327"/>
    </source>
</evidence>
<dbReference type="EMBL" id="AP025637">
    <property type="protein sequence ID" value="BDG73001.1"/>
    <property type="molecule type" value="Genomic_DNA"/>
</dbReference>
<dbReference type="Proteomes" id="UP000831327">
    <property type="component" value="Chromosome"/>
</dbReference>
<name>A0ABM7Y526_9PROT</name>
<proteinExistence type="predicted"/>
<evidence type="ECO:0000256" key="1">
    <source>
        <dbReference type="SAM" id="MobiDB-lite"/>
    </source>
</evidence>
<gene>
    <name evidence="2" type="ORF">Rmf_29300</name>
</gene>
<organism evidence="2 3">
    <name type="scientific">Roseomonas fluvialis</name>
    <dbReference type="NCBI Taxonomy" id="1750527"/>
    <lineage>
        <taxon>Bacteria</taxon>
        <taxon>Pseudomonadati</taxon>
        <taxon>Pseudomonadota</taxon>
        <taxon>Alphaproteobacteria</taxon>
        <taxon>Acetobacterales</taxon>
        <taxon>Roseomonadaceae</taxon>
        <taxon>Roseomonas</taxon>
    </lineage>
</organism>
<sequence>MNAPRRPVLPPQAPPAAAPQPDPRHRPDERKEGGPDFGKEGRQKDAPARLRRDAREGPPGVDPT</sequence>
<evidence type="ECO:0000313" key="2">
    <source>
        <dbReference type="EMBL" id="BDG73001.1"/>
    </source>
</evidence>
<feature type="compositionally biased region" description="Pro residues" evidence="1">
    <location>
        <begin position="7"/>
        <end position="21"/>
    </location>
</feature>
<protein>
    <submittedName>
        <fullName evidence="2">Uncharacterized protein</fullName>
    </submittedName>
</protein>
<accession>A0ABM7Y526</accession>
<reference evidence="2 3" key="1">
    <citation type="journal article" date="2016" name="Microbes Environ.">
        <title>Phylogenetically diverse aerobic anoxygenic phototrophic bacteria isolated from epilithic biofilms in Tama river, Japan.</title>
        <authorList>
            <person name="Hirose S."/>
            <person name="Matsuura K."/>
            <person name="Haruta S."/>
        </authorList>
    </citation>
    <scope>NUCLEOTIDE SEQUENCE [LARGE SCALE GENOMIC DNA]</scope>
    <source>
        <strain evidence="2 3">S08</strain>
    </source>
</reference>
<feature type="compositionally biased region" description="Basic and acidic residues" evidence="1">
    <location>
        <begin position="22"/>
        <end position="56"/>
    </location>
</feature>
<keyword evidence="3" id="KW-1185">Reference proteome</keyword>
<dbReference type="RefSeq" id="WP_244407191.1">
    <property type="nucleotide sequence ID" value="NZ_AP025637.1"/>
</dbReference>
<feature type="region of interest" description="Disordered" evidence="1">
    <location>
        <begin position="1"/>
        <end position="64"/>
    </location>
</feature>